<reference evidence="2" key="2">
    <citation type="submission" date="2015-01" db="EMBL/GenBank/DDBJ databases">
        <title>Evolutionary Origins and Diversification of the Mycorrhizal Mutualists.</title>
        <authorList>
            <consortium name="DOE Joint Genome Institute"/>
            <consortium name="Mycorrhizal Genomics Consortium"/>
            <person name="Kohler A."/>
            <person name="Kuo A."/>
            <person name="Nagy L.G."/>
            <person name="Floudas D."/>
            <person name="Copeland A."/>
            <person name="Barry K.W."/>
            <person name="Cichocki N."/>
            <person name="Veneault-Fourrey C."/>
            <person name="LaButti K."/>
            <person name="Lindquist E.A."/>
            <person name="Lipzen A."/>
            <person name="Lundell T."/>
            <person name="Morin E."/>
            <person name="Murat C."/>
            <person name="Riley R."/>
            <person name="Ohm R."/>
            <person name="Sun H."/>
            <person name="Tunlid A."/>
            <person name="Henrissat B."/>
            <person name="Grigoriev I.V."/>
            <person name="Hibbett D.S."/>
            <person name="Martin F."/>
        </authorList>
    </citation>
    <scope>NUCLEOTIDE SEQUENCE [LARGE SCALE GENOMIC DNA]</scope>
    <source>
        <strain evidence="2">h7</strain>
    </source>
</reference>
<dbReference type="Proteomes" id="UP000053424">
    <property type="component" value="Unassembled WGS sequence"/>
</dbReference>
<dbReference type="AlphaFoldDB" id="A0A0C3BVT2"/>
<dbReference type="HOGENOM" id="CLU_2038355_0_0_1"/>
<organism evidence="1 2">
    <name type="scientific">Hebeloma cylindrosporum</name>
    <dbReference type="NCBI Taxonomy" id="76867"/>
    <lineage>
        <taxon>Eukaryota</taxon>
        <taxon>Fungi</taxon>
        <taxon>Dikarya</taxon>
        <taxon>Basidiomycota</taxon>
        <taxon>Agaricomycotina</taxon>
        <taxon>Agaricomycetes</taxon>
        <taxon>Agaricomycetidae</taxon>
        <taxon>Agaricales</taxon>
        <taxon>Agaricineae</taxon>
        <taxon>Hymenogastraceae</taxon>
        <taxon>Hebeloma</taxon>
    </lineage>
</organism>
<name>A0A0C3BVT2_HEBCY</name>
<evidence type="ECO:0000313" key="2">
    <source>
        <dbReference type="Proteomes" id="UP000053424"/>
    </source>
</evidence>
<proteinExistence type="predicted"/>
<protein>
    <submittedName>
        <fullName evidence="1">Uncharacterized protein</fullName>
    </submittedName>
</protein>
<dbReference type="EMBL" id="KN831808">
    <property type="protein sequence ID" value="KIM36169.1"/>
    <property type="molecule type" value="Genomic_DNA"/>
</dbReference>
<sequence>MLVLLHSCPLLTHATFGIVDTEAECELYSRFDPLRADATFLSQLEELTITSYVDVTPILGSLLWIDRPIITMSILDDAVAGQDWVPCFTNVPSDTQLTMKGNFPDATMENIQEMVPDVFFW</sequence>
<keyword evidence="2" id="KW-1185">Reference proteome</keyword>
<gene>
    <name evidence="1" type="ORF">M413DRAFT_31922</name>
</gene>
<evidence type="ECO:0000313" key="1">
    <source>
        <dbReference type="EMBL" id="KIM36169.1"/>
    </source>
</evidence>
<reference evidence="1 2" key="1">
    <citation type="submission" date="2014-04" db="EMBL/GenBank/DDBJ databases">
        <authorList>
            <consortium name="DOE Joint Genome Institute"/>
            <person name="Kuo A."/>
            <person name="Gay G."/>
            <person name="Dore J."/>
            <person name="Kohler A."/>
            <person name="Nagy L.G."/>
            <person name="Floudas D."/>
            <person name="Copeland A."/>
            <person name="Barry K.W."/>
            <person name="Cichocki N."/>
            <person name="Veneault-Fourrey C."/>
            <person name="LaButti K."/>
            <person name="Lindquist E.A."/>
            <person name="Lipzen A."/>
            <person name="Lundell T."/>
            <person name="Morin E."/>
            <person name="Murat C."/>
            <person name="Sun H."/>
            <person name="Tunlid A."/>
            <person name="Henrissat B."/>
            <person name="Grigoriev I.V."/>
            <person name="Hibbett D.S."/>
            <person name="Martin F."/>
            <person name="Nordberg H.P."/>
            <person name="Cantor M.N."/>
            <person name="Hua S.X."/>
        </authorList>
    </citation>
    <scope>NUCLEOTIDE SEQUENCE [LARGE SCALE GENOMIC DNA]</scope>
    <source>
        <strain evidence="2">h7</strain>
    </source>
</reference>
<accession>A0A0C3BVT2</accession>